<reference evidence="1 2" key="1">
    <citation type="submission" date="2020-07" db="EMBL/GenBank/DDBJ databases">
        <title>Halosimplex litoreum sp. nov. and Halosimplex rubrum sp. nov., isolated from different salt environments.</title>
        <authorList>
            <person name="Cui H."/>
        </authorList>
    </citation>
    <scope>NUCLEOTIDE SEQUENCE [LARGE SCALE GENOMIC DNA]</scope>
    <source>
        <strain evidence="1 2">R2</strain>
    </source>
</reference>
<keyword evidence="2" id="KW-1185">Reference proteome</keyword>
<dbReference type="RefSeq" id="WP_179922829.1">
    <property type="nucleotide sequence ID" value="NZ_CP058909.1"/>
</dbReference>
<organism evidence="1 2">
    <name type="scientific">Halosimplex pelagicum</name>
    <dbReference type="NCBI Taxonomy" id="869886"/>
    <lineage>
        <taxon>Archaea</taxon>
        <taxon>Methanobacteriati</taxon>
        <taxon>Methanobacteriota</taxon>
        <taxon>Stenosarchaea group</taxon>
        <taxon>Halobacteria</taxon>
        <taxon>Halobacteriales</taxon>
        <taxon>Haloarculaceae</taxon>
        <taxon>Halosimplex</taxon>
    </lineage>
</organism>
<dbReference type="EMBL" id="CP058909">
    <property type="protein sequence ID" value="QLH82361.1"/>
    <property type="molecule type" value="Genomic_DNA"/>
</dbReference>
<protein>
    <submittedName>
        <fullName evidence="1">Uncharacterized protein</fullName>
    </submittedName>
</protein>
<dbReference type="AlphaFoldDB" id="A0A7D5P966"/>
<dbReference type="OrthoDB" id="381130at2157"/>
<accession>A0A7D5P966</accession>
<dbReference type="KEGG" id="hpel:HZS54_12365"/>
<evidence type="ECO:0000313" key="2">
    <source>
        <dbReference type="Proteomes" id="UP000509346"/>
    </source>
</evidence>
<sequence>MTGFYYHTDSFEGEEVIEKCVQRLNNIPDGFDDVNVTRRTEVSPSQIIDSNLTDEWVAPNYTETIVEFDTPLDDLNEKSREKETQRLREEKGQFFMLEAEIGKDGKEFTVSALIEIRGRAGGGKTEFFIEEFQQGAAGVGE</sequence>
<evidence type="ECO:0000313" key="1">
    <source>
        <dbReference type="EMBL" id="QLH82361.1"/>
    </source>
</evidence>
<dbReference type="GeneID" id="56083396"/>
<name>A0A7D5P966_9EURY</name>
<dbReference type="Proteomes" id="UP000509346">
    <property type="component" value="Chromosome"/>
</dbReference>
<proteinExistence type="predicted"/>
<gene>
    <name evidence="1" type="ORF">HZS54_12365</name>
</gene>